<evidence type="ECO:0000313" key="2">
    <source>
        <dbReference type="Proteomes" id="UP000321812"/>
    </source>
</evidence>
<comment type="caution">
    <text evidence="1">The sequence shown here is derived from an EMBL/GenBank/DDBJ whole genome shotgun (WGS) entry which is preliminary data.</text>
</comment>
<dbReference type="EMBL" id="VOAP01000003">
    <property type="protein sequence ID" value="TWO22609.1"/>
    <property type="molecule type" value="Genomic_DNA"/>
</dbReference>
<protein>
    <submittedName>
        <fullName evidence="1">Uncharacterized protein</fullName>
    </submittedName>
</protein>
<proteinExistence type="predicted"/>
<organism evidence="1 2">
    <name type="scientific">Campylobacter hyointestinalis</name>
    <dbReference type="NCBI Taxonomy" id="198"/>
    <lineage>
        <taxon>Bacteria</taxon>
        <taxon>Pseudomonadati</taxon>
        <taxon>Campylobacterota</taxon>
        <taxon>Epsilonproteobacteria</taxon>
        <taxon>Campylobacterales</taxon>
        <taxon>Campylobacteraceae</taxon>
        <taxon>Campylobacter</taxon>
    </lineage>
</organism>
<name>A0A562XKD3_CAMHY</name>
<accession>A0A562XKD3</accession>
<dbReference type="AlphaFoldDB" id="A0A562XKD3"/>
<gene>
    <name evidence="1" type="ORF">YZ82_01455</name>
</gene>
<dbReference type="RefSeq" id="WP_147496858.1">
    <property type="nucleotide sequence ID" value="NZ_VOAP01000003.1"/>
</dbReference>
<sequence length="112" mass="13648">MDRIDSYGQHSKWSIDTMDWSEYGSYKYVDILDLMLRQNEIWDYLLSSPYFQDYLKNLAKSLDSDLEEAKFYFEENSWSEIKEFILENKDIQEDLNKKLTIDFNKSRFKLLN</sequence>
<dbReference type="Proteomes" id="UP000321812">
    <property type="component" value="Unassembled WGS sequence"/>
</dbReference>
<reference evidence="1 2" key="1">
    <citation type="submission" date="2019-07" db="EMBL/GenBank/DDBJ databases">
        <title>Rapid identification of Enteric Bacteria from Whole Genome Sequences (WGS) using Average Nucleotide Identity (ANI).</title>
        <authorList>
            <person name="Lane C."/>
        </authorList>
    </citation>
    <scope>NUCLEOTIDE SEQUENCE [LARGE SCALE GENOMIC DNA]</scope>
    <source>
        <strain evidence="1 2">D2411</strain>
    </source>
</reference>
<evidence type="ECO:0000313" key="1">
    <source>
        <dbReference type="EMBL" id="TWO22609.1"/>
    </source>
</evidence>